<gene>
    <name evidence="6" type="ORF">NCTC10254_01212</name>
</gene>
<feature type="transmembrane region" description="Helical" evidence="5">
    <location>
        <begin position="46"/>
        <end position="69"/>
    </location>
</feature>
<evidence type="ECO:0000256" key="1">
    <source>
        <dbReference type="ARBA" id="ARBA00004127"/>
    </source>
</evidence>
<dbReference type="InterPro" id="IPR052527">
    <property type="entry name" value="Metal_cation-efflux_comp"/>
</dbReference>
<protein>
    <recommendedName>
        <fullName evidence="8">Isoprenylcysteine carboxylmethyltransferase family protein</fullName>
    </recommendedName>
</protein>
<comment type="caution">
    <text evidence="6">The sequence shown here is derived from an EMBL/GenBank/DDBJ whole genome shotgun (WGS) entry which is preliminary data.</text>
</comment>
<keyword evidence="3 5" id="KW-1133">Transmembrane helix</keyword>
<evidence type="ECO:0000256" key="3">
    <source>
        <dbReference type="ARBA" id="ARBA00022989"/>
    </source>
</evidence>
<evidence type="ECO:0008006" key="8">
    <source>
        <dbReference type="Google" id="ProtNLM"/>
    </source>
</evidence>
<evidence type="ECO:0000256" key="2">
    <source>
        <dbReference type="ARBA" id="ARBA00022692"/>
    </source>
</evidence>
<evidence type="ECO:0000313" key="6">
    <source>
        <dbReference type="EMBL" id="SPW28184.1"/>
    </source>
</evidence>
<reference evidence="6 7" key="1">
    <citation type="submission" date="2018-06" db="EMBL/GenBank/DDBJ databases">
        <authorList>
            <consortium name="Pathogen Informatics"/>
            <person name="Doyle S."/>
        </authorList>
    </citation>
    <scope>NUCLEOTIDE SEQUENCE [LARGE SCALE GENOMIC DNA]</scope>
    <source>
        <strain evidence="6 7">NCTC10254</strain>
    </source>
</reference>
<accession>A0A8B4H6U2</accession>
<evidence type="ECO:0000313" key="7">
    <source>
        <dbReference type="Proteomes" id="UP000249886"/>
    </source>
</evidence>
<proteinExistence type="predicted"/>
<evidence type="ECO:0000256" key="4">
    <source>
        <dbReference type="ARBA" id="ARBA00023136"/>
    </source>
</evidence>
<feature type="transmembrane region" description="Helical" evidence="5">
    <location>
        <begin position="21"/>
        <end position="40"/>
    </location>
</feature>
<dbReference type="InterPro" id="IPR007318">
    <property type="entry name" value="Phopholipid_MeTrfase"/>
</dbReference>
<dbReference type="Pfam" id="PF04191">
    <property type="entry name" value="PEMT"/>
    <property type="match status" value="1"/>
</dbReference>
<dbReference type="GO" id="GO:0012505">
    <property type="term" value="C:endomembrane system"/>
    <property type="evidence" value="ECO:0007669"/>
    <property type="project" value="UniProtKB-SubCell"/>
</dbReference>
<dbReference type="Gene3D" id="1.20.120.1630">
    <property type="match status" value="1"/>
</dbReference>
<evidence type="ECO:0000256" key="5">
    <source>
        <dbReference type="SAM" id="Phobius"/>
    </source>
</evidence>
<dbReference type="PANTHER" id="PTHR43847:SF1">
    <property type="entry name" value="BLL3993 PROTEIN"/>
    <property type="match status" value="1"/>
</dbReference>
<organism evidence="6 7">
    <name type="scientific">Corynebacterium matruchotii</name>
    <dbReference type="NCBI Taxonomy" id="43768"/>
    <lineage>
        <taxon>Bacteria</taxon>
        <taxon>Bacillati</taxon>
        <taxon>Actinomycetota</taxon>
        <taxon>Actinomycetes</taxon>
        <taxon>Mycobacteriales</taxon>
        <taxon>Corynebacteriaceae</taxon>
        <taxon>Corynebacterium</taxon>
    </lineage>
</organism>
<dbReference type="Proteomes" id="UP000249886">
    <property type="component" value="Unassembled WGS sequence"/>
</dbReference>
<dbReference type="PANTHER" id="PTHR43847">
    <property type="entry name" value="BLL3993 PROTEIN"/>
    <property type="match status" value="1"/>
</dbReference>
<dbReference type="EMBL" id="UARK01000005">
    <property type="protein sequence ID" value="SPW28184.1"/>
    <property type="molecule type" value="Genomic_DNA"/>
</dbReference>
<sequence>MVCMQRELSWLPTFFNHVPDACLFGLGGLAFATAWLWPGAVVFPTVLRWVGVAMIGVALVLIAATMSALRQARTSTNPIDAPSRLLVTGPFSWSRNPLYVAYVVALCGCALASGSWLALGCPLLGFVVMNGLIIPIEELRMAEEFGDAYRRYCQQVHRWL</sequence>
<keyword evidence="4 5" id="KW-0472">Membrane</keyword>
<dbReference type="AlphaFoldDB" id="A0A8B4H6U2"/>
<feature type="transmembrane region" description="Helical" evidence="5">
    <location>
        <begin position="99"/>
        <end position="119"/>
    </location>
</feature>
<comment type="subcellular location">
    <subcellularLocation>
        <location evidence="1">Endomembrane system</location>
        <topology evidence="1">Multi-pass membrane protein</topology>
    </subcellularLocation>
</comment>
<keyword evidence="2 5" id="KW-0812">Transmembrane</keyword>
<name>A0A8B4H6U2_9CORY</name>